<proteinExistence type="predicted"/>
<accession>Q6K331</accession>
<reference evidence="2" key="1">
    <citation type="submission" date="2002-07" db="EMBL/GenBank/DDBJ databases">
        <title>Oryza sativa nipponbare(GA3) genomic DNA, chromosome 9, BAC clone:OJ1058_F03.</title>
        <authorList>
            <person name="Sasaki T."/>
            <person name="Matsumoto T."/>
            <person name="Hattori M."/>
            <person name="Sakaki Y."/>
            <person name="Katayose Y."/>
        </authorList>
    </citation>
    <scope>NUCLEOTIDE SEQUENCE</scope>
</reference>
<evidence type="ECO:0000313" key="4">
    <source>
        <dbReference type="Proteomes" id="UP000000763"/>
    </source>
</evidence>
<dbReference type="EMBL" id="AP005550">
    <property type="protein sequence ID" value="BAD23371.1"/>
    <property type="molecule type" value="Genomic_DNA"/>
</dbReference>
<dbReference type="EMBL" id="AP005729">
    <property type="protein sequence ID" value="BAD23539.1"/>
    <property type="molecule type" value="Genomic_DNA"/>
</dbReference>
<evidence type="ECO:0000256" key="1">
    <source>
        <dbReference type="SAM" id="MobiDB-lite"/>
    </source>
</evidence>
<dbReference type="Proteomes" id="UP000000763">
    <property type="component" value="Chromosome 9"/>
</dbReference>
<protein>
    <submittedName>
        <fullName evidence="3">Uncharacterized protein</fullName>
    </submittedName>
</protein>
<evidence type="ECO:0000313" key="3">
    <source>
        <dbReference type="EMBL" id="BAD23539.1"/>
    </source>
</evidence>
<dbReference type="AlphaFoldDB" id="Q6K331"/>
<reference evidence="3" key="2">
    <citation type="submission" date="2002-09" db="EMBL/GenBank/DDBJ databases">
        <title>Oryza sativa nipponbare(GA3) genomic DNA, chromosome 9, BAC clone:OSJNBa0069P02.</title>
        <authorList>
            <person name="Sasaki T."/>
            <person name="Matsumoto T."/>
            <person name="Katayose Y."/>
        </authorList>
    </citation>
    <scope>NUCLEOTIDE SEQUENCE</scope>
</reference>
<reference evidence="4" key="3">
    <citation type="journal article" date="2005" name="Nature">
        <title>The map-based sequence of the rice genome.</title>
        <authorList>
            <consortium name="International rice genome sequencing project (IRGSP)"/>
            <person name="Matsumoto T."/>
            <person name="Wu J."/>
            <person name="Kanamori H."/>
            <person name="Katayose Y."/>
            <person name="Fujisawa M."/>
            <person name="Namiki N."/>
            <person name="Mizuno H."/>
            <person name="Yamamoto K."/>
            <person name="Antonio B.A."/>
            <person name="Baba T."/>
            <person name="Sakata K."/>
            <person name="Nagamura Y."/>
            <person name="Aoki H."/>
            <person name="Arikawa K."/>
            <person name="Arita K."/>
            <person name="Bito T."/>
            <person name="Chiden Y."/>
            <person name="Fujitsuka N."/>
            <person name="Fukunaka R."/>
            <person name="Hamada M."/>
            <person name="Harada C."/>
            <person name="Hayashi A."/>
            <person name="Hijishita S."/>
            <person name="Honda M."/>
            <person name="Hosokawa S."/>
            <person name="Ichikawa Y."/>
            <person name="Idonuma A."/>
            <person name="Iijima M."/>
            <person name="Ikeda M."/>
            <person name="Ikeno M."/>
            <person name="Ito K."/>
            <person name="Ito S."/>
            <person name="Ito T."/>
            <person name="Ito Y."/>
            <person name="Ito Y."/>
            <person name="Iwabuchi A."/>
            <person name="Kamiya K."/>
            <person name="Karasawa W."/>
            <person name="Kurita K."/>
            <person name="Katagiri S."/>
            <person name="Kikuta A."/>
            <person name="Kobayashi H."/>
            <person name="Kobayashi N."/>
            <person name="Machita K."/>
            <person name="Maehara T."/>
            <person name="Masukawa M."/>
            <person name="Mizubayashi T."/>
            <person name="Mukai Y."/>
            <person name="Nagasaki H."/>
            <person name="Nagata Y."/>
            <person name="Naito S."/>
            <person name="Nakashima M."/>
            <person name="Nakama Y."/>
            <person name="Nakamichi Y."/>
            <person name="Nakamura M."/>
            <person name="Meguro A."/>
            <person name="Negishi M."/>
            <person name="Ohta I."/>
            <person name="Ohta T."/>
            <person name="Okamoto M."/>
            <person name="Ono N."/>
            <person name="Saji S."/>
            <person name="Sakaguchi M."/>
            <person name="Sakai K."/>
            <person name="Shibata M."/>
            <person name="Shimokawa T."/>
            <person name="Song J."/>
            <person name="Takazaki Y."/>
            <person name="Terasawa K."/>
            <person name="Tsugane M."/>
            <person name="Tsuji K."/>
            <person name="Ueda S."/>
            <person name="Waki K."/>
            <person name="Yamagata H."/>
            <person name="Yamamoto M."/>
            <person name="Yamamoto S."/>
            <person name="Yamane H."/>
            <person name="Yoshiki S."/>
            <person name="Yoshihara R."/>
            <person name="Yukawa K."/>
            <person name="Zhong H."/>
            <person name="Yano M."/>
            <person name="Yuan Q."/>
            <person name="Ouyang S."/>
            <person name="Liu J."/>
            <person name="Jones K.M."/>
            <person name="Gansberger K."/>
            <person name="Moffat K."/>
            <person name="Hill J."/>
            <person name="Bera J."/>
            <person name="Fadrosh D."/>
            <person name="Jin S."/>
            <person name="Johri S."/>
            <person name="Kim M."/>
            <person name="Overton L."/>
            <person name="Reardon M."/>
            <person name="Tsitrin T."/>
            <person name="Vuong H."/>
            <person name="Weaver B."/>
            <person name="Ciecko A."/>
            <person name="Tallon L."/>
            <person name="Jackson J."/>
            <person name="Pai G."/>
            <person name="Aken S.V."/>
            <person name="Utterback T."/>
            <person name="Reidmuller S."/>
            <person name="Feldblyum T."/>
            <person name="Hsiao J."/>
            <person name="Zismann V."/>
            <person name="Iobst S."/>
            <person name="de Vazeille A.R."/>
            <person name="Buell C.R."/>
            <person name="Ying K."/>
            <person name="Li Y."/>
            <person name="Lu T."/>
            <person name="Huang Y."/>
            <person name="Zhao Q."/>
            <person name="Feng Q."/>
            <person name="Zhang L."/>
            <person name="Zhu J."/>
            <person name="Weng Q."/>
            <person name="Mu J."/>
            <person name="Lu Y."/>
            <person name="Fan D."/>
            <person name="Liu Y."/>
            <person name="Guan J."/>
            <person name="Zhang Y."/>
            <person name="Yu S."/>
            <person name="Liu X."/>
            <person name="Zhang Y."/>
            <person name="Hong G."/>
            <person name="Han B."/>
            <person name="Choisne N."/>
            <person name="Demange N."/>
            <person name="Orjeda G."/>
            <person name="Samain S."/>
            <person name="Cattolico L."/>
            <person name="Pelletier E."/>
            <person name="Couloux A."/>
            <person name="Segurens B."/>
            <person name="Wincker P."/>
            <person name="D'Hont A."/>
            <person name="Scarpelli C."/>
            <person name="Weissenbach J."/>
            <person name="Salanoubat M."/>
            <person name="Quetier F."/>
            <person name="Yu Y."/>
            <person name="Kim H.R."/>
            <person name="Rambo T."/>
            <person name="Currie J."/>
            <person name="Collura K."/>
            <person name="Luo M."/>
            <person name="Yang T."/>
            <person name="Ammiraju J.S.S."/>
            <person name="Engler F."/>
            <person name="Soderlund C."/>
            <person name="Wing R.A."/>
            <person name="Palmer L.E."/>
            <person name="de la Bastide M."/>
            <person name="Spiegel L."/>
            <person name="Nascimento L."/>
            <person name="Zutavern T."/>
            <person name="O'Shaughnessy A."/>
            <person name="Dike S."/>
            <person name="Dedhia N."/>
            <person name="Preston R."/>
            <person name="Balija V."/>
            <person name="McCombie W.R."/>
            <person name="Chow T."/>
            <person name="Chen H."/>
            <person name="Chung M."/>
            <person name="Chen C."/>
            <person name="Shaw J."/>
            <person name="Wu H."/>
            <person name="Hsiao K."/>
            <person name="Chao Y."/>
            <person name="Chu M."/>
            <person name="Cheng C."/>
            <person name="Hour A."/>
            <person name="Lee P."/>
            <person name="Lin S."/>
            <person name="Lin Y."/>
            <person name="Liou J."/>
            <person name="Liu S."/>
            <person name="Hsing Y."/>
            <person name="Raghuvanshi S."/>
            <person name="Mohanty A."/>
            <person name="Bharti A.K."/>
            <person name="Gaur A."/>
            <person name="Gupta V."/>
            <person name="Kumar D."/>
            <person name="Ravi V."/>
            <person name="Vij S."/>
            <person name="Kapur A."/>
            <person name="Khurana P."/>
            <person name="Khurana P."/>
            <person name="Khurana J.P."/>
            <person name="Tyagi A.K."/>
            <person name="Gaikwad K."/>
            <person name="Singh A."/>
            <person name="Dalal V."/>
            <person name="Srivastava S."/>
            <person name="Dixit A."/>
            <person name="Pal A.K."/>
            <person name="Ghazi I.A."/>
            <person name="Yadav M."/>
            <person name="Pandit A."/>
            <person name="Bhargava A."/>
            <person name="Sureshbabu K."/>
            <person name="Batra K."/>
            <person name="Sharma T.R."/>
            <person name="Mohapatra T."/>
            <person name="Singh N.K."/>
            <person name="Messing J."/>
            <person name="Nelson A.B."/>
            <person name="Fuks G."/>
            <person name="Kavchok S."/>
            <person name="Keizer G."/>
            <person name="Linton E."/>
            <person name="Llaca V."/>
            <person name="Song R."/>
            <person name="Tanyolac B."/>
            <person name="Young S."/>
            <person name="Ho-Il K."/>
            <person name="Hahn J.H."/>
            <person name="Sangsakoo G."/>
            <person name="Vanavichit A."/>
            <person name="de Mattos Luiz.A.T."/>
            <person name="Zimmer P.D."/>
            <person name="Malone G."/>
            <person name="Dellagostin O."/>
            <person name="de Oliveira A.C."/>
            <person name="Bevan M."/>
            <person name="Bancroft I."/>
            <person name="Minx P."/>
            <person name="Cordum H."/>
            <person name="Wilson R."/>
            <person name="Cheng Z."/>
            <person name="Jin W."/>
            <person name="Jiang J."/>
            <person name="Leong S.A."/>
            <person name="Iwama H."/>
            <person name="Gojobori T."/>
            <person name="Itoh T."/>
            <person name="Niimura Y."/>
            <person name="Fujii Y."/>
            <person name="Habara T."/>
            <person name="Sakai H."/>
            <person name="Sato Y."/>
            <person name="Wilson G."/>
            <person name="Kumar K."/>
            <person name="McCouch S."/>
            <person name="Juretic N."/>
            <person name="Hoen D."/>
            <person name="Wright S."/>
            <person name="Bruskiewich R."/>
            <person name="Bureau T."/>
            <person name="Miyao A."/>
            <person name="Hirochika H."/>
            <person name="Nishikawa T."/>
            <person name="Kadowaki K."/>
            <person name="Sugiura M."/>
            <person name="Burr B."/>
            <person name="Sasaki T."/>
        </authorList>
    </citation>
    <scope>NUCLEOTIDE SEQUENCE [LARGE SCALE GENOMIC DNA]</scope>
    <source>
        <strain evidence="4">cv. Nipponbare</strain>
    </source>
</reference>
<evidence type="ECO:0000313" key="2">
    <source>
        <dbReference type="EMBL" id="BAD23371.1"/>
    </source>
</evidence>
<gene>
    <name evidence="2" type="ORF">OJ1058_F03.6</name>
    <name evidence="3" type="ORF">OSJNBa0069P02.21</name>
</gene>
<sequence>MGKYVVETYTIGLPEKNDAICVGPAEVQGPSAGRPSPSSPRVTDSTVALLSAAAAVASVATSRCAEPRHRRHRIREPEGHAVSPSTAGAPFAPHAGDPEARPLIAIIIPPLTIIDRHRVARTAVSPPLSAAGRRLVPPLRQTAPPRAMAAEPA</sequence>
<feature type="region of interest" description="Disordered" evidence="1">
    <location>
        <begin position="61"/>
        <end position="96"/>
    </location>
</feature>
<reference evidence="4" key="4">
    <citation type="journal article" date="2008" name="Nucleic Acids Res.">
        <title>The rice annotation project database (RAP-DB): 2008 update.</title>
        <authorList>
            <consortium name="The rice annotation project (RAP)"/>
        </authorList>
    </citation>
    <scope>GENOME REANNOTATION</scope>
    <source>
        <strain evidence="4">cv. Nipponbare</strain>
    </source>
</reference>
<name>Q6K331_ORYSJ</name>
<organism evidence="3 4">
    <name type="scientific">Oryza sativa subsp. japonica</name>
    <name type="common">Rice</name>
    <dbReference type="NCBI Taxonomy" id="39947"/>
    <lineage>
        <taxon>Eukaryota</taxon>
        <taxon>Viridiplantae</taxon>
        <taxon>Streptophyta</taxon>
        <taxon>Embryophyta</taxon>
        <taxon>Tracheophyta</taxon>
        <taxon>Spermatophyta</taxon>
        <taxon>Magnoliopsida</taxon>
        <taxon>Liliopsida</taxon>
        <taxon>Poales</taxon>
        <taxon>Poaceae</taxon>
        <taxon>BOP clade</taxon>
        <taxon>Oryzoideae</taxon>
        <taxon>Oryzeae</taxon>
        <taxon>Oryzinae</taxon>
        <taxon>Oryza</taxon>
        <taxon>Oryza sativa</taxon>
    </lineage>
</organism>